<accession>A0AAD2BVK1</accession>
<keyword evidence="3" id="KW-1185">Reference proteome</keyword>
<dbReference type="Proteomes" id="UP001189792">
    <property type="component" value="Unassembled WGS sequence"/>
</dbReference>
<evidence type="ECO:0000313" key="4">
    <source>
        <dbReference type="Proteomes" id="UP001190491"/>
    </source>
</evidence>
<sequence>MVLGNIANMAKRERWVAALPMYNVSASLREDWATLIERTAQALGSGTSPVILDTVDPGESPDALHAFWRRDDVLLSQTCGYPLIRGLASRVQLIGTPRFVVPGCQQEAYSSAIVVRAKDGPATLAACRGARVACNSPDSHSGMNALRHAVAPLVRGARFFGAVVHTGSHLRSLAAVADDEADVAAIDCVTLAFAAEHRPDLVAGLRQIGSTRHVAGLPFIASRRAGDTLVQRVRNAMRQALHDDAGLRARLRLEDIVPTTLAHYRPIAVMAREARMRGYRELG</sequence>
<dbReference type="Pfam" id="PF12974">
    <property type="entry name" value="Phosphonate-bd"/>
    <property type="match status" value="1"/>
</dbReference>
<evidence type="ECO:0000313" key="2">
    <source>
        <dbReference type="EMBL" id="CAJ0862082.1"/>
    </source>
</evidence>
<reference evidence="1 3" key="1">
    <citation type="submission" date="2023-07" db="EMBL/GenBank/DDBJ databases">
        <authorList>
            <person name="Peeters C."/>
        </authorList>
    </citation>
    <scope>NUCLEOTIDE SEQUENCE</scope>
    <source>
        <strain evidence="2 3">LMG 32965</strain>
        <strain evidence="1">R-77567</strain>
    </source>
</reference>
<dbReference type="PANTHER" id="PTHR35841">
    <property type="entry name" value="PHOSPHONATES-BINDING PERIPLASMIC PROTEIN"/>
    <property type="match status" value="1"/>
</dbReference>
<dbReference type="EMBL" id="CAUDLI010000002">
    <property type="protein sequence ID" value="CAJ0862082.1"/>
    <property type="molecule type" value="Genomic_DNA"/>
</dbReference>
<comment type="caution">
    <text evidence="1">The sequence shown here is derived from an EMBL/GenBank/DDBJ whole genome shotgun (WGS) entry which is preliminary data.</text>
</comment>
<dbReference type="AlphaFoldDB" id="A0AAD2BVK1"/>
<protein>
    <recommendedName>
        <fullName evidence="5">Phosphate ABC transporter substrate-binding protein</fullName>
    </recommendedName>
</protein>
<dbReference type="Proteomes" id="UP001190491">
    <property type="component" value="Unassembled WGS sequence"/>
</dbReference>
<gene>
    <name evidence="2" type="ORF">R77564_00886</name>
    <name evidence="1" type="ORF">R77567_01216</name>
</gene>
<dbReference type="EMBL" id="CAUDKO010000002">
    <property type="protein sequence ID" value="CAJ0857789.1"/>
    <property type="molecule type" value="Genomic_DNA"/>
</dbReference>
<evidence type="ECO:0000313" key="1">
    <source>
        <dbReference type="EMBL" id="CAJ0857789.1"/>
    </source>
</evidence>
<dbReference type="PANTHER" id="PTHR35841:SF1">
    <property type="entry name" value="PHOSPHONATES-BINDING PERIPLASMIC PROTEIN"/>
    <property type="match status" value="1"/>
</dbReference>
<evidence type="ECO:0008006" key="5">
    <source>
        <dbReference type="Google" id="ProtNLM"/>
    </source>
</evidence>
<evidence type="ECO:0000313" key="3">
    <source>
        <dbReference type="Proteomes" id="UP001189792"/>
    </source>
</evidence>
<dbReference type="SUPFAM" id="SSF53850">
    <property type="entry name" value="Periplasmic binding protein-like II"/>
    <property type="match status" value="1"/>
</dbReference>
<dbReference type="Gene3D" id="3.40.190.10">
    <property type="entry name" value="Periplasmic binding protein-like II"/>
    <property type="match status" value="1"/>
</dbReference>
<name>A0AAD2BVK1_9RALS</name>
<organism evidence="1 4">
    <name type="scientific">Ralstonia flatus</name>
    <dbReference type="NCBI Taxonomy" id="3058601"/>
    <lineage>
        <taxon>Bacteria</taxon>
        <taxon>Pseudomonadati</taxon>
        <taxon>Pseudomonadota</taxon>
        <taxon>Betaproteobacteria</taxon>
        <taxon>Burkholderiales</taxon>
        <taxon>Burkholderiaceae</taxon>
        <taxon>Ralstonia</taxon>
    </lineage>
</organism>
<proteinExistence type="predicted"/>